<feature type="transmembrane region" description="Helical" evidence="1">
    <location>
        <begin position="105"/>
        <end position="124"/>
    </location>
</feature>
<keyword evidence="1" id="KW-0472">Membrane</keyword>
<dbReference type="RefSeq" id="XP_066673385.1">
    <property type="nucleotide sequence ID" value="XM_066809767.1"/>
</dbReference>
<reference evidence="2 3" key="1">
    <citation type="submission" date="2023-01" db="EMBL/GenBank/DDBJ databases">
        <title>Analysis of 21 Apiospora genomes using comparative genomics revels a genus with tremendous synthesis potential of carbohydrate active enzymes and secondary metabolites.</title>
        <authorList>
            <person name="Sorensen T."/>
        </authorList>
    </citation>
    <scope>NUCLEOTIDE SEQUENCE [LARGE SCALE GENOMIC DNA]</scope>
    <source>
        <strain evidence="2 3">CBS 114990</strain>
    </source>
</reference>
<evidence type="ECO:0000256" key="1">
    <source>
        <dbReference type="SAM" id="Phobius"/>
    </source>
</evidence>
<evidence type="ECO:0000313" key="3">
    <source>
        <dbReference type="Proteomes" id="UP001433268"/>
    </source>
</evidence>
<feature type="transmembrane region" description="Helical" evidence="1">
    <location>
        <begin position="182"/>
        <end position="200"/>
    </location>
</feature>
<evidence type="ECO:0000313" key="2">
    <source>
        <dbReference type="EMBL" id="KAK8090491.1"/>
    </source>
</evidence>
<dbReference type="Proteomes" id="UP001433268">
    <property type="component" value="Unassembled WGS sequence"/>
</dbReference>
<proteinExistence type="predicted"/>
<dbReference type="EMBL" id="JAQQWN010000004">
    <property type="protein sequence ID" value="KAK8090491.1"/>
    <property type="molecule type" value="Genomic_DNA"/>
</dbReference>
<dbReference type="SUPFAM" id="SSF103473">
    <property type="entry name" value="MFS general substrate transporter"/>
    <property type="match status" value="1"/>
</dbReference>
<dbReference type="InterPro" id="IPR036259">
    <property type="entry name" value="MFS_trans_sf"/>
</dbReference>
<keyword evidence="3" id="KW-1185">Reference proteome</keyword>
<protein>
    <recommendedName>
        <fullName evidence="4">Major facilitator superfamily (MFS) profile domain-containing protein</fullName>
    </recommendedName>
</protein>
<gene>
    <name evidence="2" type="ORF">PG997_005452</name>
</gene>
<name>A0ABR1X513_9PEZI</name>
<sequence length="202" mass="21855">MQQRNGENLTRMSHKSAVLRRQGQHRLAPDAEVATRKTTLAMRLLLLQVGLVFLCLTTGSLLAPYFGTRSGGRQQLWVMFAANTLGAVVMVLLSFVRADHARDEVVMLAAGLLARLVEPMFFAMGGPVKAEMVEQEVERRGYSSKARIMYASVSVSYARKAGHVIGPLVAGVARDSLGWTGATRLLAGLLVLGGFVVQLLSS</sequence>
<comment type="caution">
    <text evidence="2">The sequence shown here is derived from an EMBL/GenBank/DDBJ whole genome shotgun (WGS) entry which is preliminary data.</text>
</comment>
<evidence type="ECO:0008006" key="4">
    <source>
        <dbReference type="Google" id="ProtNLM"/>
    </source>
</evidence>
<organism evidence="2 3">
    <name type="scientific">Apiospora hydei</name>
    <dbReference type="NCBI Taxonomy" id="1337664"/>
    <lineage>
        <taxon>Eukaryota</taxon>
        <taxon>Fungi</taxon>
        <taxon>Dikarya</taxon>
        <taxon>Ascomycota</taxon>
        <taxon>Pezizomycotina</taxon>
        <taxon>Sordariomycetes</taxon>
        <taxon>Xylariomycetidae</taxon>
        <taxon>Amphisphaeriales</taxon>
        <taxon>Apiosporaceae</taxon>
        <taxon>Apiospora</taxon>
    </lineage>
</organism>
<dbReference type="Gene3D" id="1.20.1250.20">
    <property type="entry name" value="MFS general substrate transporter like domains"/>
    <property type="match status" value="1"/>
</dbReference>
<feature type="transmembrane region" description="Helical" evidence="1">
    <location>
        <begin position="77"/>
        <end position="98"/>
    </location>
</feature>
<keyword evidence="1" id="KW-0812">Transmembrane</keyword>
<feature type="transmembrane region" description="Helical" evidence="1">
    <location>
        <begin position="44"/>
        <end position="65"/>
    </location>
</feature>
<dbReference type="GeneID" id="92042827"/>
<keyword evidence="1" id="KW-1133">Transmembrane helix</keyword>
<accession>A0ABR1X513</accession>